<keyword evidence="11" id="KW-1185">Reference proteome</keyword>
<dbReference type="GO" id="GO:0042806">
    <property type="term" value="F:fucose binding"/>
    <property type="evidence" value="ECO:0007669"/>
    <property type="project" value="UniProtKB-ARBA"/>
</dbReference>
<dbReference type="SUPFAM" id="SSF49785">
    <property type="entry name" value="Galactose-binding domain-like"/>
    <property type="match status" value="1"/>
</dbReference>
<comment type="subunit">
    <text evidence="3">Homotrimer.</text>
</comment>
<keyword evidence="4" id="KW-0479">Metal-binding</keyword>
<keyword evidence="7" id="KW-1015">Disulfide bond</keyword>
<dbReference type="Proteomes" id="UP000770717">
    <property type="component" value="Unassembled WGS sequence"/>
</dbReference>
<feature type="chain" id="PRO_5035316723" description="Fucolectin tachylectin-4 pentraxin-1 domain-containing protein" evidence="8">
    <location>
        <begin position="19"/>
        <end position="169"/>
    </location>
</feature>
<evidence type="ECO:0000256" key="3">
    <source>
        <dbReference type="ARBA" id="ARBA00011233"/>
    </source>
</evidence>
<proteinExistence type="inferred from homology"/>
<dbReference type="InterPro" id="IPR051941">
    <property type="entry name" value="BG_Antigen-Binding_Lectin"/>
</dbReference>
<keyword evidence="6" id="KW-0106">Calcium</keyword>
<evidence type="ECO:0000256" key="8">
    <source>
        <dbReference type="SAM" id="SignalP"/>
    </source>
</evidence>
<keyword evidence="8" id="KW-0732">Signal</keyword>
<comment type="similarity">
    <text evidence="2">Belongs to the fucolectin family.</text>
</comment>
<evidence type="ECO:0000256" key="1">
    <source>
        <dbReference type="ARBA" id="ARBA00002219"/>
    </source>
</evidence>
<evidence type="ECO:0000256" key="2">
    <source>
        <dbReference type="ARBA" id="ARBA00010147"/>
    </source>
</evidence>
<dbReference type="PANTHER" id="PTHR45713">
    <property type="entry name" value="FTP DOMAIN-CONTAINING PROTEIN"/>
    <property type="match status" value="1"/>
</dbReference>
<organism evidence="10 11">
    <name type="scientific">Eleutherodactylus coqui</name>
    <name type="common">Puerto Rican coqui</name>
    <dbReference type="NCBI Taxonomy" id="57060"/>
    <lineage>
        <taxon>Eukaryota</taxon>
        <taxon>Metazoa</taxon>
        <taxon>Chordata</taxon>
        <taxon>Craniata</taxon>
        <taxon>Vertebrata</taxon>
        <taxon>Euteleostomi</taxon>
        <taxon>Amphibia</taxon>
        <taxon>Batrachia</taxon>
        <taxon>Anura</taxon>
        <taxon>Neobatrachia</taxon>
        <taxon>Hyloidea</taxon>
        <taxon>Eleutherodactylidae</taxon>
        <taxon>Eleutherodactylinae</taxon>
        <taxon>Eleutherodactylus</taxon>
        <taxon>Eleutherodactylus</taxon>
    </lineage>
</organism>
<evidence type="ECO:0000259" key="9">
    <source>
        <dbReference type="SMART" id="SM00607"/>
    </source>
</evidence>
<accession>A0A8J6EET7</accession>
<evidence type="ECO:0000256" key="5">
    <source>
        <dbReference type="ARBA" id="ARBA00022734"/>
    </source>
</evidence>
<dbReference type="GO" id="GO:0001868">
    <property type="term" value="P:regulation of complement activation, lectin pathway"/>
    <property type="evidence" value="ECO:0007669"/>
    <property type="project" value="UniProtKB-ARBA"/>
</dbReference>
<evidence type="ECO:0000256" key="7">
    <source>
        <dbReference type="ARBA" id="ARBA00023157"/>
    </source>
</evidence>
<dbReference type="Pfam" id="PF22633">
    <property type="entry name" value="F5_F8_type_C_2"/>
    <property type="match status" value="1"/>
</dbReference>
<dbReference type="AlphaFoldDB" id="A0A8J6EET7"/>
<dbReference type="OrthoDB" id="547680at2759"/>
<dbReference type="EMBL" id="WNTK01001171">
    <property type="protein sequence ID" value="KAG9467829.1"/>
    <property type="molecule type" value="Genomic_DNA"/>
</dbReference>
<feature type="signal peptide" evidence="8">
    <location>
        <begin position="1"/>
        <end position="18"/>
    </location>
</feature>
<protein>
    <recommendedName>
        <fullName evidence="9">Fucolectin tachylectin-4 pentraxin-1 domain-containing protein</fullName>
    </recommendedName>
</protein>
<name>A0A8J6EET7_ELECQ</name>
<dbReference type="SMART" id="SM00607">
    <property type="entry name" value="FTP"/>
    <property type="match status" value="1"/>
</dbReference>
<evidence type="ECO:0000256" key="6">
    <source>
        <dbReference type="ARBA" id="ARBA00022837"/>
    </source>
</evidence>
<dbReference type="PANTHER" id="PTHR45713:SF11">
    <property type="entry name" value="FUCOLECTIN TACHYLECTIN-4 PENTRAXIN-1 DOMAIN-CONTAINING PROTEIN"/>
    <property type="match status" value="1"/>
</dbReference>
<dbReference type="InterPro" id="IPR006585">
    <property type="entry name" value="FTP1"/>
</dbReference>
<dbReference type="InterPro" id="IPR008979">
    <property type="entry name" value="Galactose-bd-like_sf"/>
</dbReference>
<feature type="domain" description="Fucolectin tachylectin-4 pentraxin-1" evidence="9">
    <location>
        <begin position="29"/>
        <end position="169"/>
    </location>
</feature>
<dbReference type="GO" id="GO:0046872">
    <property type="term" value="F:metal ion binding"/>
    <property type="evidence" value="ECO:0007669"/>
    <property type="project" value="UniProtKB-KW"/>
</dbReference>
<comment type="function">
    <text evidence="1">Acts as a defensive agent. Recognizes blood group fucosylated oligosaccharides including A, B, H and Lewis B-type antigens. Does not recognize Lewis A antigen and has low affinity for monovalent haptens.</text>
</comment>
<evidence type="ECO:0000313" key="11">
    <source>
        <dbReference type="Proteomes" id="UP000770717"/>
    </source>
</evidence>
<evidence type="ECO:0000256" key="4">
    <source>
        <dbReference type="ARBA" id="ARBA00022723"/>
    </source>
</evidence>
<dbReference type="Gene3D" id="2.60.120.260">
    <property type="entry name" value="Galactose-binding domain-like"/>
    <property type="match status" value="1"/>
</dbReference>
<reference evidence="10" key="1">
    <citation type="thesis" date="2020" institute="ProQuest LLC" country="789 East Eisenhower Parkway, Ann Arbor, MI, USA">
        <title>Comparative Genomics and Chromosome Evolution.</title>
        <authorList>
            <person name="Mudd A.B."/>
        </authorList>
    </citation>
    <scope>NUCLEOTIDE SEQUENCE</scope>
    <source>
        <strain evidence="10">HN-11 Male</strain>
        <tissue evidence="10">Kidney and liver</tissue>
    </source>
</reference>
<gene>
    <name evidence="10" type="ORF">GDO78_014220</name>
</gene>
<keyword evidence="5" id="KW-0430">Lectin</keyword>
<comment type="caution">
    <text evidence="10">The sequence shown here is derived from an EMBL/GenBank/DDBJ whole genome shotgun (WGS) entry which is preliminary data.</text>
</comment>
<sequence length="169" mass="18687">MYLLTSLLLLGSLALTQAQSSRCSPRPGDYDLALNGVASQISNLQLPTMGYARNAIDGIKDTTYRDGSCTHTTQILNPWWQVDLQESYRISKIIITNRQDCCAERLLGAEVRIGNHPNNRNPVCGTVTRLDSATLAFCCNGMVGRYVSVVIPGQVQYLTLCEVEVYGRR</sequence>
<evidence type="ECO:0000313" key="10">
    <source>
        <dbReference type="EMBL" id="KAG9467829.1"/>
    </source>
</evidence>
<dbReference type="GO" id="GO:0010185">
    <property type="term" value="P:regulation of cellular defense response"/>
    <property type="evidence" value="ECO:0007669"/>
    <property type="project" value="UniProtKB-ARBA"/>
</dbReference>